<evidence type="ECO:0000313" key="3">
    <source>
        <dbReference type="Proteomes" id="UP000075883"/>
    </source>
</evidence>
<feature type="compositionally biased region" description="Low complexity" evidence="1">
    <location>
        <begin position="64"/>
        <end position="83"/>
    </location>
</feature>
<feature type="compositionally biased region" description="Basic residues" evidence="1">
    <location>
        <begin position="109"/>
        <end position="138"/>
    </location>
</feature>
<evidence type="ECO:0000313" key="2">
    <source>
        <dbReference type="EnsemblMetazoa" id="ACUA008706-PA"/>
    </source>
</evidence>
<sequence length="388" mass="44717">MFLPINDPPYKRVFILEEKFTVDSLKVAWLQGSLYRREVRLNSFRQHRLKMTHLQRHRLESVSDHSGPTSSSSKSDSSDGSASEICEVMQEWSLDGSDPQSHPMQLHHPNNHQHHHQHHHHHHHHHHNHHRHQPHHRTLLTTHEHLQHQQTPHQQQQQLSSPNSSYTQEDVDEQDDDLEYSKHDLISLDNGIITDYERAQVESFFSGLGTEVYVSSSLANLYERVGKEDWRLVFTGIPVLLHDKGSTRSRCTPRVSFVLAERGTCFALWKDTIDNLSDYKVAAAAFHTMCLSADHRKVIGFSFDSNQAAREMWVRVEELTSNPENIALSAPGRKRKTQKRAKPIVLPPKSQISQPCQFNHVTSVTTGDTQRYFSLQAFVSAPMKHRSP</sequence>
<dbReference type="VEuPathDB" id="VectorBase:ACUA008706"/>
<dbReference type="Proteomes" id="UP000075883">
    <property type="component" value="Unassembled WGS sequence"/>
</dbReference>
<proteinExistence type="predicted"/>
<evidence type="ECO:0008006" key="4">
    <source>
        <dbReference type="Google" id="ProtNLM"/>
    </source>
</evidence>
<dbReference type="Gene3D" id="2.30.29.30">
    <property type="entry name" value="Pleckstrin-homology domain (PH domain)/Phosphotyrosine-binding domain (PTB)"/>
    <property type="match status" value="1"/>
</dbReference>
<dbReference type="EnsemblMetazoa" id="ACUA008706-RA">
    <property type="protein sequence ID" value="ACUA008706-PA"/>
    <property type="gene ID" value="ACUA008706"/>
</dbReference>
<dbReference type="PANTHER" id="PTHR20338">
    <property type="entry name" value="NUCLEAR RESPIRATORY FACTOR 1"/>
    <property type="match status" value="1"/>
</dbReference>
<evidence type="ECO:0000256" key="1">
    <source>
        <dbReference type="SAM" id="MobiDB-lite"/>
    </source>
</evidence>
<dbReference type="STRING" id="139723.A0A182M3Q3"/>
<dbReference type="InterPro" id="IPR011993">
    <property type="entry name" value="PH-like_dom_sf"/>
</dbReference>
<dbReference type="EMBL" id="AXCM01004981">
    <property type="status" value="NOT_ANNOTATED_CDS"/>
    <property type="molecule type" value="Genomic_DNA"/>
</dbReference>
<dbReference type="FunFam" id="2.30.29.30:FF:000362">
    <property type="entry name" value="Uncharacterized protein, isoform B"/>
    <property type="match status" value="1"/>
</dbReference>
<protein>
    <recommendedName>
        <fullName evidence="4">WH1 domain-containing protein</fullName>
    </recommendedName>
</protein>
<reference evidence="2" key="2">
    <citation type="submission" date="2020-05" db="UniProtKB">
        <authorList>
            <consortium name="EnsemblMetazoa"/>
        </authorList>
    </citation>
    <scope>IDENTIFICATION</scope>
    <source>
        <strain evidence="2">A-37</strain>
    </source>
</reference>
<name>A0A182M3Q3_9DIPT</name>
<accession>A0A182M3Q3</accession>
<organism evidence="2 3">
    <name type="scientific">Anopheles culicifacies</name>
    <dbReference type="NCBI Taxonomy" id="139723"/>
    <lineage>
        <taxon>Eukaryota</taxon>
        <taxon>Metazoa</taxon>
        <taxon>Ecdysozoa</taxon>
        <taxon>Arthropoda</taxon>
        <taxon>Hexapoda</taxon>
        <taxon>Insecta</taxon>
        <taxon>Pterygota</taxon>
        <taxon>Neoptera</taxon>
        <taxon>Endopterygota</taxon>
        <taxon>Diptera</taxon>
        <taxon>Nematocera</taxon>
        <taxon>Culicoidea</taxon>
        <taxon>Culicidae</taxon>
        <taxon>Anophelinae</taxon>
        <taxon>Anopheles</taxon>
        <taxon>culicifacies species complex</taxon>
    </lineage>
</organism>
<dbReference type="GO" id="GO:0006357">
    <property type="term" value="P:regulation of transcription by RNA polymerase II"/>
    <property type="evidence" value="ECO:0007669"/>
    <property type="project" value="InterPro"/>
</dbReference>
<reference evidence="3" key="1">
    <citation type="submission" date="2013-09" db="EMBL/GenBank/DDBJ databases">
        <title>The Genome Sequence of Anopheles culicifacies species A.</title>
        <authorList>
            <consortium name="The Broad Institute Genomics Platform"/>
            <person name="Neafsey D.E."/>
            <person name="Besansky N."/>
            <person name="Howell P."/>
            <person name="Walton C."/>
            <person name="Young S.K."/>
            <person name="Zeng Q."/>
            <person name="Gargeya S."/>
            <person name="Fitzgerald M."/>
            <person name="Haas B."/>
            <person name="Abouelleil A."/>
            <person name="Allen A.W."/>
            <person name="Alvarado L."/>
            <person name="Arachchi H.M."/>
            <person name="Berlin A.M."/>
            <person name="Chapman S.B."/>
            <person name="Gainer-Dewar J."/>
            <person name="Goldberg J."/>
            <person name="Griggs A."/>
            <person name="Gujja S."/>
            <person name="Hansen M."/>
            <person name="Howarth C."/>
            <person name="Imamovic A."/>
            <person name="Ireland A."/>
            <person name="Larimer J."/>
            <person name="McCowan C."/>
            <person name="Murphy C."/>
            <person name="Pearson M."/>
            <person name="Poon T.W."/>
            <person name="Priest M."/>
            <person name="Roberts A."/>
            <person name="Saif S."/>
            <person name="Shea T."/>
            <person name="Sisk P."/>
            <person name="Sykes S."/>
            <person name="Wortman J."/>
            <person name="Nusbaum C."/>
            <person name="Birren B."/>
        </authorList>
    </citation>
    <scope>NUCLEOTIDE SEQUENCE [LARGE SCALE GENOMIC DNA]</scope>
    <source>
        <strain evidence="3">A-37</strain>
    </source>
</reference>
<dbReference type="InterPro" id="IPR039142">
    <property type="entry name" value="NRF1/Ewg"/>
</dbReference>
<dbReference type="GO" id="GO:0003700">
    <property type="term" value="F:DNA-binding transcription factor activity"/>
    <property type="evidence" value="ECO:0007669"/>
    <property type="project" value="InterPro"/>
</dbReference>
<feature type="region of interest" description="Disordered" evidence="1">
    <location>
        <begin position="55"/>
        <end position="175"/>
    </location>
</feature>
<keyword evidence="3" id="KW-1185">Reference proteome</keyword>
<dbReference type="AlphaFoldDB" id="A0A182M3Q3"/>
<feature type="compositionally biased region" description="Low complexity" evidence="1">
    <location>
        <begin position="148"/>
        <end position="159"/>
    </location>
</feature>